<dbReference type="EMBL" id="CABVHO010000093">
    <property type="protein sequence ID" value="VVN63819.1"/>
    <property type="molecule type" value="Genomic_DNA"/>
</dbReference>
<protein>
    <submittedName>
        <fullName evidence="1">Uncharacterized protein</fullName>
    </submittedName>
</protein>
<gene>
    <name evidence="1" type="ORF">PS685_04448</name>
</gene>
<sequence length="233" mass="24260">MMPHTVPNRPTNGAVEPMVASTPVPLLMLRPHAATRRSRRKLTRSLMPSFSRLLADRRISSRASCTSKWARVPSLPAVSLASFKVRAFFSWAISLRRRRLAPRTSKPLAIQIVQVMIEAIARPIITILTMMSAFLYMPQGDRSWAMPRLLSSSATICGALSAGAAAPSTSVGSVVPGAATGAGAAASVAACTAGAAGSSANAATGANIKLNISAATPRQTRAGLEGWVGEAVG</sequence>
<reference evidence="1 2" key="1">
    <citation type="submission" date="2019-09" db="EMBL/GenBank/DDBJ databases">
        <authorList>
            <person name="Chandra G."/>
            <person name="Truman W A."/>
        </authorList>
    </citation>
    <scope>NUCLEOTIDE SEQUENCE [LARGE SCALE GENOMIC DNA]</scope>
    <source>
        <strain evidence="1">PS685</strain>
    </source>
</reference>
<dbReference type="Proteomes" id="UP000326437">
    <property type="component" value="Unassembled WGS sequence"/>
</dbReference>
<accession>A0A5E6ZEE2</accession>
<organism evidence="1 2">
    <name type="scientific">Pseudomonas fluorescens</name>
    <dbReference type="NCBI Taxonomy" id="294"/>
    <lineage>
        <taxon>Bacteria</taxon>
        <taxon>Pseudomonadati</taxon>
        <taxon>Pseudomonadota</taxon>
        <taxon>Gammaproteobacteria</taxon>
        <taxon>Pseudomonadales</taxon>
        <taxon>Pseudomonadaceae</taxon>
        <taxon>Pseudomonas</taxon>
    </lineage>
</organism>
<name>A0A5E6ZEE2_PSEFL</name>
<evidence type="ECO:0000313" key="2">
    <source>
        <dbReference type="Proteomes" id="UP000326437"/>
    </source>
</evidence>
<dbReference type="AlphaFoldDB" id="A0A5E6ZEE2"/>
<evidence type="ECO:0000313" key="1">
    <source>
        <dbReference type="EMBL" id="VVN63819.1"/>
    </source>
</evidence>
<proteinExistence type="predicted"/>